<gene>
    <name evidence="4" type="ORF">MNOR_LOCUS37995</name>
</gene>
<dbReference type="GO" id="GO:0042302">
    <property type="term" value="F:structural constituent of cuticle"/>
    <property type="evidence" value="ECO:0007669"/>
    <property type="project" value="UniProtKB-UniRule"/>
</dbReference>
<dbReference type="PANTHER" id="PTHR12236">
    <property type="entry name" value="STRUCTURAL CONTITUENT OF CUTICLE"/>
    <property type="match status" value="1"/>
</dbReference>
<evidence type="ECO:0000256" key="1">
    <source>
        <dbReference type="ARBA" id="ARBA00022460"/>
    </source>
</evidence>
<feature type="non-terminal residue" evidence="4">
    <location>
        <position position="266"/>
    </location>
</feature>
<dbReference type="GO" id="GO:0031012">
    <property type="term" value="C:extracellular matrix"/>
    <property type="evidence" value="ECO:0007669"/>
    <property type="project" value="TreeGrafter"/>
</dbReference>
<name>A0AAV2SLV6_MEGNR</name>
<keyword evidence="5" id="KW-1185">Reference proteome</keyword>
<evidence type="ECO:0000256" key="3">
    <source>
        <dbReference type="SAM" id="MobiDB-lite"/>
    </source>
</evidence>
<feature type="region of interest" description="Disordered" evidence="3">
    <location>
        <begin position="242"/>
        <end position="266"/>
    </location>
</feature>
<dbReference type="AlphaFoldDB" id="A0AAV2SLV6"/>
<reference evidence="4 5" key="1">
    <citation type="submission" date="2024-05" db="EMBL/GenBank/DDBJ databases">
        <authorList>
            <person name="Wallberg A."/>
        </authorList>
    </citation>
    <scope>NUCLEOTIDE SEQUENCE [LARGE SCALE GENOMIC DNA]</scope>
</reference>
<dbReference type="EMBL" id="CAXKWB010081732">
    <property type="protein sequence ID" value="CAL4206097.1"/>
    <property type="molecule type" value="Genomic_DNA"/>
</dbReference>
<comment type="caution">
    <text evidence="4">The sequence shown here is derived from an EMBL/GenBank/DDBJ whole genome shotgun (WGS) entry which is preliminary data.</text>
</comment>
<evidence type="ECO:0000313" key="4">
    <source>
        <dbReference type="EMBL" id="CAL4206097.1"/>
    </source>
</evidence>
<evidence type="ECO:0000256" key="2">
    <source>
        <dbReference type="PROSITE-ProRule" id="PRU00497"/>
    </source>
</evidence>
<dbReference type="Proteomes" id="UP001497623">
    <property type="component" value="Unassembled WGS sequence"/>
</dbReference>
<accession>A0AAV2SLV6</accession>
<dbReference type="InterPro" id="IPR000618">
    <property type="entry name" value="Insect_cuticle"/>
</dbReference>
<proteinExistence type="predicted"/>
<dbReference type="InterPro" id="IPR051217">
    <property type="entry name" value="Insect_Cuticle_Struc_Prot"/>
</dbReference>
<dbReference type="Pfam" id="PF00379">
    <property type="entry name" value="Chitin_bind_4"/>
    <property type="match status" value="1"/>
</dbReference>
<dbReference type="GO" id="GO:0005615">
    <property type="term" value="C:extracellular space"/>
    <property type="evidence" value="ECO:0007669"/>
    <property type="project" value="TreeGrafter"/>
</dbReference>
<feature type="non-terminal residue" evidence="4">
    <location>
        <position position="1"/>
    </location>
</feature>
<organism evidence="4 5">
    <name type="scientific">Meganyctiphanes norvegica</name>
    <name type="common">Northern krill</name>
    <name type="synonym">Thysanopoda norvegica</name>
    <dbReference type="NCBI Taxonomy" id="48144"/>
    <lineage>
        <taxon>Eukaryota</taxon>
        <taxon>Metazoa</taxon>
        <taxon>Ecdysozoa</taxon>
        <taxon>Arthropoda</taxon>
        <taxon>Crustacea</taxon>
        <taxon>Multicrustacea</taxon>
        <taxon>Malacostraca</taxon>
        <taxon>Eumalacostraca</taxon>
        <taxon>Eucarida</taxon>
        <taxon>Euphausiacea</taxon>
        <taxon>Euphausiidae</taxon>
        <taxon>Meganyctiphanes</taxon>
    </lineage>
</organism>
<dbReference type="PROSITE" id="PS51155">
    <property type="entry name" value="CHIT_BIND_RR_2"/>
    <property type="match status" value="1"/>
</dbReference>
<protein>
    <submittedName>
        <fullName evidence="4">Uncharacterized protein</fullName>
    </submittedName>
</protein>
<dbReference type="PANTHER" id="PTHR12236:SF98">
    <property type="entry name" value="CUTICULAR PROTEIN 56F"/>
    <property type="match status" value="1"/>
</dbReference>
<sequence>QALVSLVMAQDPSFNVVDDTGPSNFNFSYQVKQPMYGNFYGHAAMRNGVRQDGQYFVLLPDKRLMTVKYYADASGFHPVVSYEPVTLNGMLQDFRIGAEAKGGFGMKNSALNSFPAAKIGGQRTSSSNVNNNINNNANINGNNNIGNRNNQGRVLKTSNIGNSAIKNVNLINGNGKNLGNIANTINKNKNGNRVSNLPISITTFRPPRKTSIGISNANTLNNSKIPNNNFINSLNRLNNVGKANTNSLNNNKIGKQNNVPDNSYLP</sequence>
<evidence type="ECO:0000313" key="5">
    <source>
        <dbReference type="Proteomes" id="UP001497623"/>
    </source>
</evidence>
<keyword evidence="1 2" id="KW-0193">Cuticle</keyword>